<dbReference type="SUPFAM" id="SSF102114">
    <property type="entry name" value="Radical SAM enzymes"/>
    <property type="match status" value="1"/>
</dbReference>
<dbReference type="PANTHER" id="PTHR11228">
    <property type="entry name" value="RADICAL SAM DOMAIN PROTEIN"/>
    <property type="match status" value="1"/>
</dbReference>
<keyword evidence="7" id="KW-1185">Reference proteome</keyword>
<dbReference type="Gene3D" id="3.20.20.70">
    <property type="entry name" value="Aldolase class I"/>
    <property type="match status" value="1"/>
</dbReference>
<name>A0ABX7TUN5_STRCY</name>
<evidence type="ECO:0000256" key="2">
    <source>
        <dbReference type="ARBA" id="ARBA00022723"/>
    </source>
</evidence>
<keyword evidence="4" id="KW-0411">Iron-sulfur</keyword>
<proteinExistence type="predicted"/>
<dbReference type="Pfam" id="PF04055">
    <property type="entry name" value="Radical_SAM"/>
    <property type="match status" value="1"/>
</dbReference>
<dbReference type="PANTHER" id="PTHR11228:SF7">
    <property type="entry name" value="PQQA PEPTIDE CYCLASE"/>
    <property type="match status" value="1"/>
</dbReference>
<evidence type="ECO:0000313" key="7">
    <source>
        <dbReference type="Proteomes" id="UP000663908"/>
    </source>
</evidence>
<dbReference type="EMBL" id="CP071839">
    <property type="protein sequence ID" value="QTE00473.1"/>
    <property type="molecule type" value="Genomic_DNA"/>
</dbReference>
<evidence type="ECO:0000313" key="6">
    <source>
        <dbReference type="EMBL" id="QTE00473.1"/>
    </source>
</evidence>
<organism evidence="6 7">
    <name type="scientific">Streptomyces cyanogenus</name>
    <dbReference type="NCBI Taxonomy" id="80860"/>
    <lineage>
        <taxon>Bacteria</taxon>
        <taxon>Bacillati</taxon>
        <taxon>Actinomycetota</taxon>
        <taxon>Actinomycetes</taxon>
        <taxon>Kitasatosporales</taxon>
        <taxon>Streptomycetaceae</taxon>
        <taxon>Streptomyces</taxon>
    </lineage>
</organism>
<gene>
    <name evidence="6" type="primary">albA</name>
    <name evidence="6" type="ORF">S1361_24295</name>
</gene>
<evidence type="ECO:0000256" key="1">
    <source>
        <dbReference type="ARBA" id="ARBA00022691"/>
    </source>
</evidence>
<sequence length="400" mass="44340">MGHLEPEEAEDATRREAALMERSAPQPRLIASPFLDGHLVVRPGSTSALRIPAGHFTELAAASESQQPAPPWLRAAVLQRWGLEMPGGPLADSVLVRKPSPYDFGRASWEINLGCNLECPHCYLGVKEFSGLTWQQKVRLLDIMQDAGVLWLQITGGEPTIDRDFPGAYRYAFNLGMMLTVSTNATRLWNRDILRLFRDSPPYRIVVSMYGATEETFDQFTRRRGAWKAFKRGIDAGRAAGLPLRLNLIVTNETAHEADRMAALSDEWGIPHHAYTNMTPTIYGGPESLIAQSTEHLRERKPFTGCNAGVTFFHADPYGMVSMCKVGRDDQIDLLSEGIEGLRRLPGISDQLMLRTGGCEGCALSGSCRVCRPLAKQFQEAKAPLINYCQHGLSKEKLSL</sequence>
<keyword evidence="1" id="KW-0949">S-adenosyl-L-methionine</keyword>
<evidence type="ECO:0000256" key="4">
    <source>
        <dbReference type="ARBA" id="ARBA00023014"/>
    </source>
</evidence>
<dbReference type="SFLD" id="SFLDG01067">
    <property type="entry name" value="SPASM/twitch_domain_containing"/>
    <property type="match status" value="1"/>
</dbReference>
<dbReference type="Proteomes" id="UP000663908">
    <property type="component" value="Chromosome"/>
</dbReference>
<dbReference type="InterPro" id="IPR050377">
    <property type="entry name" value="Radical_SAM_PqqE_MftC-like"/>
</dbReference>
<accession>A0ABX7TUN5</accession>
<feature type="domain" description="Radical SAM core" evidence="5">
    <location>
        <begin position="101"/>
        <end position="307"/>
    </location>
</feature>
<dbReference type="InterPro" id="IPR007197">
    <property type="entry name" value="rSAM"/>
</dbReference>
<dbReference type="InterPro" id="IPR013785">
    <property type="entry name" value="Aldolase_TIM"/>
</dbReference>
<dbReference type="PROSITE" id="PS51918">
    <property type="entry name" value="RADICAL_SAM"/>
    <property type="match status" value="1"/>
</dbReference>
<reference evidence="6 7" key="1">
    <citation type="submission" date="2021-03" db="EMBL/GenBank/DDBJ databases">
        <title>Complete genome sequence of Streptomyces cyanogenus S136, producer of anticancer angucycline landomycin A.</title>
        <authorList>
            <person name="Hrab P."/>
            <person name="Ruckert C."/>
            <person name="Busche T."/>
            <person name="Ostash I."/>
            <person name="Kalinowski J."/>
            <person name="Fedorenko V."/>
            <person name="Yushchuk O."/>
            <person name="Ostash B."/>
        </authorList>
    </citation>
    <scope>NUCLEOTIDE SEQUENCE [LARGE SCALE GENOMIC DNA]</scope>
    <source>
        <strain evidence="6 7">S136</strain>
    </source>
</reference>
<dbReference type="InterPro" id="IPR058240">
    <property type="entry name" value="rSAM_sf"/>
</dbReference>
<protein>
    <submittedName>
        <fullName evidence="6">Antilisterial bacteriocin subtilosin biosynthesis protein AlbA</fullName>
    </submittedName>
</protein>
<keyword evidence="2" id="KW-0479">Metal-binding</keyword>
<dbReference type="CDD" id="cd01335">
    <property type="entry name" value="Radical_SAM"/>
    <property type="match status" value="1"/>
</dbReference>
<dbReference type="SFLD" id="SFLDS00029">
    <property type="entry name" value="Radical_SAM"/>
    <property type="match status" value="1"/>
</dbReference>
<evidence type="ECO:0000259" key="5">
    <source>
        <dbReference type="PROSITE" id="PS51918"/>
    </source>
</evidence>
<evidence type="ECO:0000256" key="3">
    <source>
        <dbReference type="ARBA" id="ARBA00023004"/>
    </source>
</evidence>
<keyword evidence="3" id="KW-0408">Iron</keyword>